<gene>
    <name evidence="5" type="ORF">UU13_C0003G0037</name>
</gene>
<dbReference type="EMBL" id="LBZL01000003">
    <property type="protein sequence ID" value="KKR70593.1"/>
    <property type="molecule type" value="Genomic_DNA"/>
</dbReference>
<dbReference type="Gene3D" id="3.30.450.330">
    <property type="match status" value="1"/>
</dbReference>
<keyword evidence="5" id="KW-0808">Transferase</keyword>
<name>A0A0G0T0N3_9BACT</name>
<keyword evidence="2" id="KW-0472">Membrane</keyword>
<dbReference type="SUPFAM" id="SSF56601">
    <property type="entry name" value="beta-lactamase/transpeptidase-like"/>
    <property type="match status" value="1"/>
</dbReference>
<dbReference type="InterPro" id="IPR050515">
    <property type="entry name" value="Beta-lactam/transpept"/>
</dbReference>
<proteinExistence type="predicted"/>
<organism evidence="5 6">
    <name type="scientific">Candidatus Nomurabacteria bacterium GW2011_GWB1_40_7</name>
    <dbReference type="NCBI Taxonomy" id="1618744"/>
    <lineage>
        <taxon>Bacteria</taxon>
        <taxon>Candidatus Nomuraibacteriota</taxon>
    </lineage>
</organism>
<dbReference type="Proteomes" id="UP000034452">
    <property type="component" value="Unassembled WGS sequence"/>
</dbReference>
<dbReference type="InterPro" id="IPR001460">
    <property type="entry name" value="PCN-bd_Tpept"/>
</dbReference>
<dbReference type="InterPro" id="IPR036138">
    <property type="entry name" value="PBP_dimer_sf"/>
</dbReference>
<accession>A0A0G0T0N3</accession>
<sequence length="542" mass="60104">MQIVHRNYYSNEADRNYITPSANIYERGVIYFERKDGGLVSAATQTSGFKMAINAGKIIDAENTYQKLSKIIAIDYDNFIKKAEQKNDPYEEIANRLSKEQADTISGLKIPGVSIFKEKWRFYPGRNLASHVLGFVGYRGDELGGRYGLERQYNPLLTRNTDNPYINFFAEVFSNMRKTLFEKEMPEGDIITTIEPQVQGFLEKKLTEVKDKYQIDSIGGIIMNPQDGSIYAMGAKPDFNPNNFSQVKIISVFSNPLVENVLEFGSVVKPLIMAAALDAGVVTADTAYDDKGSVIVEKHEIFNFDKKARGPGMSMQEVLSQSLNTGMVFVEQKLGRIKLRDYLLSFGIKDKTGIDLPNETGGLVSGILKSPREIEYANAAFGQGIALTPVGLVRALASLGNGGNLVVPHVVKEIKYSSGASEKMAYPITPAKITQTASQEITRMLVAVMDKGIGGGQKKLEHFSIAAKTGTAQVADNITGGYYEDRHTHSFFGYFPAYDPKFIIFLYAVNPKGVPYAATTWTDPFLDIAKFLLNYYNVPPDR</sequence>
<dbReference type="InterPro" id="IPR005311">
    <property type="entry name" value="PBP_dimer"/>
</dbReference>
<evidence type="ECO:0000259" key="3">
    <source>
        <dbReference type="Pfam" id="PF00905"/>
    </source>
</evidence>
<dbReference type="InterPro" id="IPR012338">
    <property type="entry name" value="Beta-lactam/transpept-like"/>
</dbReference>
<dbReference type="Gene3D" id="3.90.1310.10">
    <property type="entry name" value="Penicillin-binding protein 2a (Domain 2)"/>
    <property type="match status" value="1"/>
</dbReference>
<dbReference type="PANTHER" id="PTHR30627:SF1">
    <property type="entry name" value="PEPTIDOGLYCAN D,D-TRANSPEPTIDASE FTSI"/>
    <property type="match status" value="1"/>
</dbReference>
<dbReference type="Gene3D" id="3.40.710.10">
    <property type="entry name" value="DD-peptidase/beta-lactamase superfamily"/>
    <property type="match status" value="1"/>
</dbReference>
<dbReference type="Pfam" id="PF00905">
    <property type="entry name" value="Transpeptidase"/>
    <property type="match status" value="1"/>
</dbReference>
<comment type="subcellular location">
    <subcellularLocation>
        <location evidence="1">Membrane</location>
    </subcellularLocation>
</comment>
<dbReference type="GO" id="GO:0016740">
    <property type="term" value="F:transferase activity"/>
    <property type="evidence" value="ECO:0007669"/>
    <property type="project" value="UniProtKB-KW"/>
</dbReference>
<dbReference type="GO" id="GO:0005886">
    <property type="term" value="C:plasma membrane"/>
    <property type="evidence" value="ECO:0007669"/>
    <property type="project" value="TreeGrafter"/>
</dbReference>
<comment type="caution">
    <text evidence="5">The sequence shown here is derived from an EMBL/GenBank/DDBJ whole genome shotgun (WGS) entry which is preliminary data.</text>
</comment>
<dbReference type="GO" id="GO:0008658">
    <property type="term" value="F:penicillin binding"/>
    <property type="evidence" value="ECO:0007669"/>
    <property type="project" value="InterPro"/>
</dbReference>
<evidence type="ECO:0000313" key="6">
    <source>
        <dbReference type="Proteomes" id="UP000034452"/>
    </source>
</evidence>
<feature type="domain" description="Penicillin-binding protein dimerisation" evidence="4">
    <location>
        <begin position="43"/>
        <end position="157"/>
    </location>
</feature>
<evidence type="ECO:0000259" key="4">
    <source>
        <dbReference type="Pfam" id="PF03717"/>
    </source>
</evidence>
<dbReference type="SUPFAM" id="SSF56519">
    <property type="entry name" value="Penicillin binding protein dimerisation domain"/>
    <property type="match status" value="1"/>
</dbReference>
<protein>
    <submittedName>
        <fullName evidence="5">Peptidoglycan glycosyltransferase</fullName>
    </submittedName>
</protein>
<dbReference type="Pfam" id="PF03717">
    <property type="entry name" value="PBP_dimer"/>
    <property type="match status" value="1"/>
</dbReference>
<dbReference type="AlphaFoldDB" id="A0A0G0T0N3"/>
<evidence type="ECO:0000256" key="2">
    <source>
        <dbReference type="ARBA" id="ARBA00023136"/>
    </source>
</evidence>
<evidence type="ECO:0000256" key="1">
    <source>
        <dbReference type="ARBA" id="ARBA00004370"/>
    </source>
</evidence>
<dbReference type="GO" id="GO:0071555">
    <property type="term" value="P:cell wall organization"/>
    <property type="evidence" value="ECO:0007669"/>
    <property type="project" value="TreeGrafter"/>
</dbReference>
<reference evidence="5 6" key="1">
    <citation type="journal article" date="2015" name="Nature">
        <title>rRNA introns, odd ribosomes, and small enigmatic genomes across a large radiation of phyla.</title>
        <authorList>
            <person name="Brown C.T."/>
            <person name="Hug L.A."/>
            <person name="Thomas B.C."/>
            <person name="Sharon I."/>
            <person name="Castelle C.J."/>
            <person name="Singh A."/>
            <person name="Wilkins M.J."/>
            <person name="Williams K.H."/>
            <person name="Banfield J.F."/>
        </authorList>
    </citation>
    <scope>NUCLEOTIDE SEQUENCE [LARGE SCALE GENOMIC DNA]</scope>
</reference>
<evidence type="ECO:0000313" key="5">
    <source>
        <dbReference type="EMBL" id="KKR70593.1"/>
    </source>
</evidence>
<feature type="domain" description="Penicillin-binding protein transpeptidase" evidence="3">
    <location>
        <begin position="221"/>
        <end position="512"/>
    </location>
</feature>
<dbReference type="PANTHER" id="PTHR30627">
    <property type="entry name" value="PEPTIDOGLYCAN D,D-TRANSPEPTIDASE"/>
    <property type="match status" value="1"/>
</dbReference>